<dbReference type="GO" id="GO:0005694">
    <property type="term" value="C:chromosome"/>
    <property type="evidence" value="ECO:0007669"/>
    <property type="project" value="TreeGrafter"/>
</dbReference>
<dbReference type="Pfam" id="PF00271">
    <property type="entry name" value="Helicase_C"/>
    <property type="match status" value="1"/>
</dbReference>
<feature type="domain" description="Helicase C-terminal" evidence="9">
    <location>
        <begin position="706"/>
        <end position="899"/>
    </location>
</feature>
<evidence type="ECO:0000256" key="6">
    <source>
        <dbReference type="ARBA" id="ARBA00034617"/>
    </source>
</evidence>
<dbReference type="GO" id="GO:0043138">
    <property type="term" value="F:3'-5' DNA helicase activity"/>
    <property type="evidence" value="ECO:0007669"/>
    <property type="project" value="UniProtKB-EC"/>
</dbReference>
<dbReference type="PANTHER" id="PTHR13710:SF105">
    <property type="entry name" value="ATP-DEPENDENT DNA HELICASE Q1"/>
    <property type="match status" value="1"/>
</dbReference>
<gene>
    <name evidence="10" type="ORF">C2G38_2210399</name>
</gene>
<comment type="catalytic activity">
    <reaction evidence="6">
        <text>Couples ATP hydrolysis with the unwinding of duplex DNA by translocating in the 3'-5' direction.</text>
        <dbReference type="EC" id="5.6.2.4"/>
    </reaction>
</comment>
<dbReference type="PROSITE" id="PS51194">
    <property type="entry name" value="HELICASE_CTER"/>
    <property type="match status" value="1"/>
</dbReference>
<dbReference type="GO" id="GO:0003677">
    <property type="term" value="F:DNA binding"/>
    <property type="evidence" value="ECO:0007669"/>
    <property type="project" value="UniProtKB-KW"/>
</dbReference>
<dbReference type="OrthoDB" id="10261556at2759"/>
<keyword evidence="2" id="KW-0547">Nucleotide-binding</keyword>
<evidence type="ECO:0000256" key="5">
    <source>
        <dbReference type="ARBA" id="ARBA00023235"/>
    </source>
</evidence>
<dbReference type="Proteomes" id="UP000266673">
    <property type="component" value="Unassembled WGS sequence"/>
</dbReference>
<evidence type="ECO:0000256" key="4">
    <source>
        <dbReference type="ARBA" id="ARBA00023125"/>
    </source>
</evidence>
<dbReference type="SMART" id="SM00487">
    <property type="entry name" value="DEXDc"/>
    <property type="match status" value="1"/>
</dbReference>
<feature type="domain" description="Helicase ATP-binding" evidence="8">
    <location>
        <begin position="568"/>
        <end position="740"/>
    </location>
</feature>
<keyword evidence="4" id="KW-0238">DNA-binding</keyword>
<keyword evidence="3" id="KW-0067">ATP-binding</keyword>
<dbReference type="EC" id="5.6.2.4" evidence="7"/>
<proteinExistence type="inferred from homology"/>
<evidence type="ECO:0000256" key="2">
    <source>
        <dbReference type="ARBA" id="ARBA00022741"/>
    </source>
</evidence>
<dbReference type="GO" id="GO:0005524">
    <property type="term" value="F:ATP binding"/>
    <property type="evidence" value="ECO:0007669"/>
    <property type="project" value="UniProtKB-KW"/>
</dbReference>
<accession>A0A397UNF2</accession>
<name>A0A397UNF2_9GLOM</name>
<dbReference type="Pfam" id="PF00270">
    <property type="entry name" value="DEAD"/>
    <property type="match status" value="1"/>
</dbReference>
<dbReference type="InterPro" id="IPR011545">
    <property type="entry name" value="DEAD/DEAH_box_helicase_dom"/>
</dbReference>
<evidence type="ECO:0000256" key="1">
    <source>
        <dbReference type="ARBA" id="ARBA00005446"/>
    </source>
</evidence>
<protein>
    <recommendedName>
        <fullName evidence="7">DNA 3'-5' helicase</fullName>
        <ecNumber evidence="7">5.6.2.4</ecNumber>
    </recommendedName>
</protein>
<keyword evidence="10" id="KW-0378">Hydrolase</keyword>
<dbReference type="PROSITE" id="PS51192">
    <property type="entry name" value="HELICASE_ATP_BIND_1"/>
    <property type="match status" value="1"/>
</dbReference>
<dbReference type="GO" id="GO:0005737">
    <property type="term" value="C:cytoplasm"/>
    <property type="evidence" value="ECO:0007669"/>
    <property type="project" value="TreeGrafter"/>
</dbReference>
<keyword evidence="5" id="KW-0413">Isomerase</keyword>
<evidence type="ECO:0000256" key="7">
    <source>
        <dbReference type="ARBA" id="ARBA00034808"/>
    </source>
</evidence>
<dbReference type="Gene3D" id="3.40.50.300">
    <property type="entry name" value="P-loop containing nucleotide triphosphate hydrolases"/>
    <property type="match status" value="2"/>
</dbReference>
<dbReference type="GO" id="GO:0009378">
    <property type="term" value="F:four-way junction helicase activity"/>
    <property type="evidence" value="ECO:0007669"/>
    <property type="project" value="TreeGrafter"/>
</dbReference>
<dbReference type="GO" id="GO:0016787">
    <property type="term" value="F:hydrolase activity"/>
    <property type="evidence" value="ECO:0007669"/>
    <property type="project" value="UniProtKB-KW"/>
</dbReference>
<dbReference type="InterPro" id="IPR001650">
    <property type="entry name" value="Helicase_C-like"/>
</dbReference>
<organism evidence="10 11">
    <name type="scientific">Gigaspora rosea</name>
    <dbReference type="NCBI Taxonomy" id="44941"/>
    <lineage>
        <taxon>Eukaryota</taxon>
        <taxon>Fungi</taxon>
        <taxon>Fungi incertae sedis</taxon>
        <taxon>Mucoromycota</taxon>
        <taxon>Glomeromycotina</taxon>
        <taxon>Glomeromycetes</taxon>
        <taxon>Diversisporales</taxon>
        <taxon>Gigasporaceae</taxon>
        <taxon>Gigaspora</taxon>
    </lineage>
</organism>
<reference evidence="10 11" key="1">
    <citation type="submission" date="2018-06" db="EMBL/GenBank/DDBJ databases">
        <title>Comparative genomics reveals the genomic features of Rhizophagus irregularis, R. cerebriforme, R. diaphanum and Gigaspora rosea, and their symbiotic lifestyle signature.</title>
        <authorList>
            <person name="Morin E."/>
            <person name="San Clemente H."/>
            <person name="Chen E.C.H."/>
            <person name="De La Providencia I."/>
            <person name="Hainaut M."/>
            <person name="Kuo A."/>
            <person name="Kohler A."/>
            <person name="Murat C."/>
            <person name="Tang N."/>
            <person name="Roy S."/>
            <person name="Loubradou J."/>
            <person name="Henrissat B."/>
            <person name="Grigoriev I.V."/>
            <person name="Corradi N."/>
            <person name="Roux C."/>
            <person name="Martin F.M."/>
        </authorList>
    </citation>
    <scope>NUCLEOTIDE SEQUENCE [LARGE SCALE GENOMIC DNA]</scope>
    <source>
        <strain evidence="10 11">DAOM 194757</strain>
    </source>
</reference>
<comment type="similarity">
    <text evidence="1">Belongs to the helicase family. RecQ subfamily.</text>
</comment>
<dbReference type="EMBL" id="QKWP01001446">
    <property type="protein sequence ID" value="RIB08903.1"/>
    <property type="molecule type" value="Genomic_DNA"/>
</dbReference>
<comment type="caution">
    <text evidence="10">The sequence shown here is derived from an EMBL/GenBank/DDBJ whole genome shotgun (WGS) entry which is preliminary data.</text>
</comment>
<dbReference type="SMART" id="SM00490">
    <property type="entry name" value="HELICc"/>
    <property type="match status" value="1"/>
</dbReference>
<sequence length="944" mass="108278">MLLHVPDIDSNLQNKLLVPLIPGAIYLLGLTTTENVKCLHGYVGARYSNIFDLEHRQYKAKKEINSVIKLAKRDASSLESKIEQGIQTDLMLNLQKSDINSALIQTLELLEKESDNSSSDEYSDIESDQDETSNIQEIINLLITKGKLGSSLFVSTEIFLELILKQPCPKCYNIEIVTKKHQIIVSGFSVKINITCTKCSTTVFYKNEADGIDYSKLIASAGLVGGVNREEWVTILCACGVTQQSGKKQYFQKQEIFFKKFNFDNSWSHVREASQASGEFIYNGKIDGYRAKPIVGYHLVEKPRIYKNKKDETIVINEGNYDKSSRQMEHANLIADQPIVSKIFADLKHKSAIVRKKIAKNEKWKYLEQPIMNFYSRAVYAAYIRAGDNSYLLPTDNDLHKLHYDIVVDHLLDNHSRCWNEICWKVDNPDLTLPEPNLIENQNESVNRIKLNYTDKKQDYPKSYKTRHALAVIHNNNGILELLQILRQADQLQDFNWSQDLIPYGKLVQDNITKYTFQLSFSVLIPNFDSFILCEGCSSFPKRFLEQGLSLLEIFNLQNFKELQLESIESFISHKDTLTIIPTGGGKTLIFSIASILFYGLTVVFTPLKSVMEYQLRELINIGIPSAYLFAATDQPVDIQKKIFSEIASGLIKVLRITPEKFIQNFQFRQMLKKLAEIRSIQFIVDEAYCIKEYTHFRPAWNQLSQLKDEFTSVPILLTATCSEYIANQLAINLKCSHINIICNIQIYRPELNLQVLSKPAKKDKLLEAIFKTTNETSSERVIIYCSTPDECIDIMTAFKKQYNPDLTAIYHRKMSTTNAFGMGVHVPDVRVIIHATFPMSITNLVQEIGRAARDGNSEFSQHDDSIATIFESSYCFEDFYNCRQILYYTPFKWTMDPQIPECDKCDNCIKRDQDNTIRVNICNDLLKLLDITEKLLTMVEEKN</sequence>
<evidence type="ECO:0000256" key="3">
    <source>
        <dbReference type="ARBA" id="ARBA00022840"/>
    </source>
</evidence>
<evidence type="ECO:0000313" key="11">
    <source>
        <dbReference type="Proteomes" id="UP000266673"/>
    </source>
</evidence>
<evidence type="ECO:0000259" key="8">
    <source>
        <dbReference type="PROSITE" id="PS51192"/>
    </source>
</evidence>
<dbReference type="InterPro" id="IPR027417">
    <property type="entry name" value="P-loop_NTPase"/>
</dbReference>
<dbReference type="InterPro" id="IPR014001">
    <property type="entry name" value="Helicase_ATP-bd"/>
</dbReference>
<keyword evidence="11" id="KW-1185">Reference proteome</keyword>
<dbReference type="SUPFAM" id="SSF52540">
    <property type="entry name" value="P-loop containing nucleoside triphosphate hydrolases"/>
    <property type="match status" value="1"/>
</dbReference>
<dbReference type="STRING" id="44941.A0A397UNF2"/>
<dbReference type="AlphaFoldDB" id="A0A397UNF2"/>
<evidence type="ECO:0000259" key="9">
    <source>
        <dbReference type="PROSITE" id="PS51194"/>
    </source>
</evidence>
<dbReference type="PANTHER" id="PTHR13710">
    <property type="entry name" value="DNA HELICASE RECQ FAMILY MEMBER"/>
    <property type="match status" value="1"/>
</dbReference>
<evidence type="ECO:0000313" key="10">
    <source>
        <dbReference type="EMBL" id="RIB08903.1"/>
    </source>
</evidence>
<dbReference type="GO" id="GO:0000724">
    <property type="term" value="P:double-strand break repair via homologous recombination"/>
    <property type="evidence" value="ECO:0007669"/>
    <property type="project" value="TreeGrafter"/>
</dbReference>